<dbReference type="InParanoid" id="A0A146G724"/>
<dbReference type="AlphaFoldDB" id="A0A146G724"/>
<reference evidence="2" key="1">
    <citation type="journal article" date="2017" name="Genome Announc.">
        <title>Draft Genome Sequence of Terrimicrobium sacchariphilum NM-5T, a Facultative Anaerobic Soil Bacterium of the Class Spartobacteria.</title>
        <authorList>
            <person name="Qiu Y.L."/>
            <person name="Tourlousse D.M."/>
            <person name="Matsuura N."/>
            <person name="Ohashi A."/>
            <person name="Sekiguchi Y."/>
        </authorList>
    </citation>
    <scope>NUCLEOTIDE SEQUENCE [LARGE SCALE GENOMIC DNA]</scope>
    <source>
        <strain evidence="2">NM-5</strain>
    </source>
</reference>
<gene>
    <name evidence="1" type="ORF">TSACC_21714</name>
</gene>
<comment type="caution">
    <text evidence="1">The sequence shown here is derived from an EMBL/GenBank/DDBJ whole genome shotgun (WGS) entry which is preliminary data.</text>
</comment>
<dbReference type="EMBL" id="BDCO01000002">
    <property type="protein sequence ID" value="GAT33301.1"/>
    <property type="molecule type" value="Genomic_DNA"/>
</dbReference>
<keyword evidence="2" id="KW-1185">Reference proteome</keyword>
<evidence type="ECO:0000313" key="1">
    <source>
        <dbReference type="EMBL" id="GAT33301.1"/>
    </source>
</evidence>
<sequence>MTITAAKYANAQRSIVEVQTLEAGAVLVPLDGPDVSGGWRDVLYRWVEFFSPDPYIEPVQTRSVSEHLAAFGFDAIALVNLLDTAAKFAAQGVPLPPKCAATREWINAAQLAYASGQTLPDAPYTLPELLAEIAPLLQP</sequence>
<accession>A0A146G724</accession>
<name>A0A146G724_TERSA</name>
<dbReference type="STRING" id="690879.TSACC_21714"/>
<proteinExistence type="predicted"/>
<protein>
    <submittedName>
        <fullName evidence="1">Uncharacterized protein</fullName>
    </submittedName>
</protein>
<dbReference type="RefSeq" id="WP_075079054.1">
    <property type="nucleotide sequence ID" value="NZ_BDCO01000002.1"/>
</dbReference>
<organism evidence="1 2">
    <name type="scientific">Terrimicrobium sacchariphilum</name>
    <dbReference type="NCBI Taxonomy" id="690879"/>
    <lineage>
        <taxon>Bacteria</taxon>
        <taxon>Pseudomonadati</taxon>
        <taxon>Verrucomicrobiota</taxon>
        <taxon>Terrimicrobiia</taxon>
        <taxon>Terrimicrobiales</taxon>
        <taxon>Terrimicrobiaceae</taxon>
        <taxon>Terrimicrobium</taxon>
    </lineage>
</organism>
<evidence type="ECO:0000313" key="2">
    <source>
        <dbReference type="Proteomes" id="UP000076023"/>
    </source>
</evidence>
<dbReference type="Proteomes" id="UP000076023">
    <property type="component" value="Unassembled WGS sequence"/>
</dbReference>
<dbReference type="OrthoDB" id="28787at74201"/>